<protein>
    <recommendedName>
        <fullName evidence="2">J domain-containing protein</fullName>
    </recommendedName>
</protein>
<dbReference type="Proteomes" id="UP000000759">
    <property type="component" value="Chromosome 8"/>
</dbReference>
<dbReference type="PROSITE" id="PS50076">
    <property type="entry name" value="DNAJ_2"/>
    <property type="match status" value="1"/>
</dbReference>
<dbReference type="Gene3D" id="1.10.287.110">
    <property type="entry name" value="DnaJ domain"/>
    <property type="match status" value="1"/>
</dbReference>
<dbReference type="SUPFAM" id="SSF46565">
    <property type="entry name" value="Chaperone J-domain"/>
    <property type="match status" value="1"/>
</dbReference>
<evidence type="ECO:0000313" key="3">
    <source>
        <dbReference type="EMBL" id="EEC48408.1"/>
    </source>
</evidence>
<dbReference type="InterPro" id="IPR018253">
    <property type="entry name" value="DnaJ_domain_CS"/>
</dbReference>
<dbReference type="InterPro" id="IPR036869">
    <property type="entry name" value="J_dom_sf"/>
</dbReference>
<gene>
    <name evidence="3" type="ORF">PHATRDRAFT_8469</name>
</gene>
<feature type="non-terminal residue" evidence="3">
    <location>
        <position position="61"/>
    </location>
</feature>
<dbReference type="EMBL" id="CM000611">
    <property type="protein sequence ID" value="EEC48408.1"/>
    <property type="molecule type" value="Genomic_DNA"/>
</dbReference>
<dbReference type="Pfam" id="PF00226">
    <property type="entry name" value="DnaJ"/>
    <property type="match status" value="1"/>
</dbReference>
<proteinExistence type="predicted"/>
<dbReference type="GO" id="GO:0051087">
    <property type="term" value="F:protein-folding chaperone binding"/>
    <property type="evidence" value="ECO:0007669"/>
    <property type="project" value="TreeGrafter"/>
</dbReference>
<dbReference type="RefSeq" id="XP_002180217.1">
    <property type="nucleotide sequence ID" value="XM_002180181.1"/>
</dbReference>
<reference evidence="3 4" key="1">
    <citation type="journal article" date="2008" name="Nature">
        <title>The Phaeodactylum genome reveals the evolutionary history of diatom genomes.</title>
        <authorList>
            <person name="Bowler C."/>
            <person name="Allen A.E."/>
            <person name="Badger J.H."/>
            <person name="Grimwood J."/>
            <person name="Jabbari K."/>
            <person name="Kuo A."/>
            <person name="Maheswari U."/>
            <person name="Martens C."/>
            <person name="Maumus F."/>
            <person name="Otillar R.P."/>
            <person name="Rayko E."/>
            <person name="Salamov A."/>
            <person name="Vandepoele K."/>
            <person name="Beszteri B."/>
            <person name="Gruber A."/>
            <person name="Heijde M."/>
            <person name="Katinka M."/>
            <person name="Mock T."/>
            <person name="Valentin K."/>
            <person name="Verret F."/>
            <person name="Berges J.A."/>
            <person name="Brownlee C."/>
            <person name="Cadoret J.P."/>
            <person name="Chiovitti A."/>
            <person name="Choi C.J."/>
            <person name="Coesel S."/>
            <person name="De Martino A."/>
            <person name="Detter J.C."/>
            <person name="Durkin C."/>
            <person name="Falciatore A."/>
            <person name="Fournet J."/>
            <person name="Haruta M."/>
            <person name="Huysman M.J."/>
            <person name="Jenkins B.D."/>
            <person name="Jiroutova K."/>
            <person name="Jorgensen R.E."/>
            <person name="Joubert Y."/>
            <person name="Kaplan A."/>
            <person name="Kroger N."/>
            <person name="Kroth P.G."/>
            <person name="La Roche J."/>
            <person name="Lindquist E."/>
            <person name="Lommer M."/>
            <person name="Martin-Jezequel V."/>
            <person name="Lopez P.J."/>
            <person name="Lucas S."/>
            <person name="Mangogna M."/>
            <person name="McGinnis K."/>
            <person name="Medlin L.K."/>
            <person name="Montsant A."/>
            <person name="Oudot-Le Secq M.P."/>
            <person name="Napoli C."/>
            <person name="Obornik M."/>
            <person name="Parker M.S."/>
            <person name="Petit J.L."/>
            <person name="Porcel B.M."/>
            <person name="Poulsen N."/>
            <person name="Robison M."/>
            <person name="Rychlewski L."/>
            <person name="Rynearson T.A."/>
            <person name="Schmutz J."/>
            <person name="Shapiro H."/>
            <person name="Siaut M."/>
            <person name="Stanley M."/>
            <person name="Sussman M.R."/>
            <person name="Taylor A.R."/>
            <person name="Vardi A."/>
            <person name="von Dassow P."/>
            <person name="Vyverman W."/>
            <person name="Willis A."/>
            <person name="Wyrwicz L.S."/>
            <person name="Rokhsar D.S."/>
            <person name="Weissenbach J."/>
            <person name="Armbrust E.V."/>
            <person name="Green B.R."/>
            <person name="Van de Peer Y."/>
            <person name="Grigoriev I.V."/>
        </authorList>
    </citation>
    <scope>NUCLEOTIDE SEQUENCE [LARGE SCALE GENOMIC DNA]</scope>
    <source>
        <strain evidence="3 4">CCAP 1055/1</strain>
    </source>
</reference>
<dbReference type="HOGENOM" id="CLU_017633_0_0_1"/>
<dbReference type="KEGG" id="pti:PHATRDRAFT_8469"/>
<dbReference type="GO" id="GO:0005783">
    <property type="term" value="C:endoplasmic reticulum"/>
    <property type="evidence" value="ECO:0007669"/>
    <property type="project" value="TreeGrafter"/>
</dbReference>
<keyword evidence="4" id="KW-1185">Reference proteome</keyword>
<dbReference type="PRINTS" id="PR00625">
    <property type="entry name" value="JDOMAIN"/>
</dbReference>
<dbReference type="eggNOG" id="KOG0714">
    <property type="taxonomic scope" value="Eukaryota"/>
</dbReference>
<dbReference type="CDD" id="cd06257">
    <property type="entry name" value="DnaJ"/>
    <property type="match status" value="1"/>
</dbReference>
<organism evidence="3 4">
    <name type="scientific">Phaeodactylum tricornutum (strain CCAP 1055/1)</name>
    <dbReference type="NCBI Taxonomy" id="556484"/>
    <lineage>
        <taxon>Eukaryota</taxon>
        <taxon>Sar</taxon>
        <taxon>Stramenopiles</taxon>
        <taxon>Ochrophyta</taxon>
        <taxon>Bacillariophyta</taxon>
        <taxon>Bacillariophyceae</taxon>
        <taxon>Bacillariophycidae</taxon>
        <taxon>Naviculales</taxon>
        <taxon>Phaeodactylaceae</taxon>
        <taxon>Phaeodactylum</taxon>
    </lineage>
</organism>
<accession>B7FYR1</accession>
<dbReference type="OrthoDB" id="10250354at2759"/>
<feature type="non-terminal residue" evidence="3">
    <location>
        <position position="1"/>
    </location>
</feature>
<reference evidence="4" key="2">
    <citation type="submission" date="2008-08" db="EMBL/GenBank/DDBJ databases">
        <authorList>
            <consortium name="Diatom Consortium"/>
            <person name="Grigoriev I."/>
            <person name="Grimwood J."/>
            <person name="Kuo A."/>
            <person name="Otillar R.P."/>
            <person name="Salamov A."/>
            <person name="Detter J.C."/>
            <person name="Lindquist E."/>
            <person name="Shapiro H."/>
            <person name="Lucas S."/>
            <person name="Glavina del Rio T."/>
            <person name="Pitluck S."/>
            <person name="Rokhsar D."/>
            <person name="Bowler C."/>
        </authorList>
    </citation>
    <scope>GENOME REANNOTATION</scope>
    <source>
        <strain evidence="4">CCAP 1055/1</strain>
    </source>
</reference>
<name>B7FYR1_PHATC</name>
<dbReference type="PROSITE" id="PS00636">
    <property type="entry name" value="DNAJ_1"/>
    <property type="match status" value="1"/>
</dbReference>
<dbReference type="PANTHER" id="PTHR44360">
    <property type="entry name" value="DNAJ HOMOLOG SUBFAMILY B MEMBER 9"/>
    <property type="match status" value="1"/>
</dbReference>
<dbReference type="PANTHER" id="PTHR44360:SF1">
    <property type="entry name" value="DNAJ HOMOLOG SUBFAMILY B MEMBER 9"/>
    <property type="match status" value="1"/>
</dbReference>
<dbReference type="InterPro" id="IPR051948">
    <property type="entry name" value="Hsp70_co-chaperone_J-domain"/>
</dbReference>
<dbReference type="GO" id="GO:0051787">
    <property type="term" value="F:misfolded protein binding"/>
    <property type="evidence" value="ECO:0007669"/>
    <property type="project" value="TreeGrafter"/>
</dbReference>
<dbReference type="GO" id="GO:0036503">
    <property type="term" value="P:ERAD pathway"/>
    <property type="evidence" value="ECO:0007669"/>
    <property type="project" value="TreeGrafter"/>
</dbReference>
<evidence type="ECO:0000313" key="4">
    <source>
        <dbReference type="Proteomes" id="UP000000759"/>
    </source>
</evidence>
<evidence type="ECO:0000259" key="2">
    <source>
        <dbReference type="PROSITE" id="PS50076"/>
    </source>
</evidence>
<dbReference type="PaxDb" id="2850-Phatr8469"/>
<dbReference type="GeneID" id="7200815"/>
<dbReference type="InParanoid" id="B7FYR1"/>
<keyword evidence="1" id="KW-0143">Chaperone</keyword>
<feature type="domain" description="J" evidence="2">
    <location>
        <begin position="1"/>
        <end position="60"/>
    </location>
</feature>
<dbReference type="SMART" id="SM00271">
    <property type="entry name" value="DnaJ"/>
    <property type="match status" value="1"/>
</dbReference>
<dbReference type="STRING" id="556484.B7FYR1"/>
<dbReference type="AlphaFoldDB" id="B7FYR1"/>
<evidence type="ECO:0000256" key="1">
    <source>
        <dbReference type="ARBA" id="ARBA00023186"/>
    </source>
</evidence>
<dbReference type="InterPro" id="IPR001623">
    <property type="entry name" value="DnaJ_domain"/>
</dbReference>
<sequence length="61" mass="7236">YETLGVRKTCSESELKKAYRKQCLKYHPDKGGDEDKFKEIQKAYETLSDPEKRQIYDKFGD</sequence>